<comment type="caution">
    <text evidence="2">The sequence shown here is derived from an EMBL/GenBank/DDBJ whole genome shotgun (WGS) entry which is preliminary data.</text>
</comment>
<evidence type="ECO:0000259" key="1">
    <source>
        <dbReference type="Pfam" id="PF00535"/>
    </source>
</evidence>
<dbReference type="PANTHER" id="PTHR48090">
    <property type="entry name" value="UNDECAPRENYL-PHOSPHATE 4-DEOXY-4-FORMAMIDO-L-ARABINOSE TRANSFERASE-RELATED"/>
    <property type="match status" value="1"/>
</dbReference>
<reference evidence="2" key="1">
    <citation type="journal article" date="2014" name="Front. Microbiol.">
        <title>High frequency of phylogenetically diverse reductive dehalogenase-homologous genes in deep subseafloor sedimentary metagenomes.</title>
        <authorList>
            <person name="Kawai M."/>
            <person name="Futagami T."/>
            <person name="Toyoda A."/>
            <person name="Takaki Y."/>
            <person name="Nishi S."/>
            <person name="Hori S."/>
            <person name="Arai W."/>
            <person name="Tsubouchi T."/>
            <person name="Morono Y."/>
            <person name="Uchiyama I."/>
            <person name="Ito T."/>
            <person name="Fujiyama A."/>
            <person name="Inagaki F."/>
            <person name="Takami H."/>
        </authorList>
    </citation>
    <scope>NUCLEOTIDE SEQUENCE</scope>
    <source>
        <strain evidence="2">Expedition CK06-06</strain>
    </source>
</reference>
<dbReference type="Gene3D" id="3.90.550.10">
    <property type="entry name" value="Spore Coat Polysaccharide Biosynthesis Protein SpsA, Chain A"/>
    <property type="match status" value="1"/>
</dbReference>
<dbReference type="InterPro" id="IPR029044">
    <property type="entry name" value="Nucleotide-diphossugar_trans"/>
</dbReference>
<feature type="domain" description="Glycosyltransferase 2-like" evidence="1">
    <location>
        <begin position="4"/>
        <end position="69"/>
    </location>
</feature>
<dbReference type="InterPro" id="IPR001173">
    <property type="entry name" value="Glyco_trans_2-like"/>
</dbReference>
<name>X0WZC4_9ZZZZ</name>
<feature type="non-terminal residue" evidence="2">
    <location>
        <position position="69"/>
    </location>
</feature>
<organism evidence="2">
    <name type="scientific">marine sediment metagenome</name>
    <dbReference type="NCBI Taxonomy" id="412755"/>
    <lineage>
        <taxon>unclassified sequences</taxon>
        <taxon>metagenomes</taxon>
        <taxon>ecological metagenomes</taxon>
    </lineage>
</organism>
<evidence type="ECO:0000313" key="2">
    <source>
        <dbReference type="EMBL" id="GAG29783.1"/>
    </source>
</evidence>
<proteinExistence type="predicted"/>
<dbReference type="AlphaFoldDB" id="X0WZC4"/>
<dbReference type="Pfam" id="PF00535">
    <property type="entry name" value="Glycos_transf_2"/>
    <property type="match status" value="1"/>
</dbReference>
<dbReference type="EMBL" id="BARS01047797">
    <property type="protein sequence ID" value="GAG29783.1"/>
    <property type="molecule type" value="Genomic_DNA"/>
</dbReference>
<protein>
    <recommendedName>
        <fullName evidence="1">Glycosyltransferase 2-like domain-containing protein</fullName>
    </recommendedName>
</protein>
<sequence length="69" mass="7844">MIIFIIPAFNEEENVELLLSNIDSKMGELNATYHVILINDGSTDSTKERALKFQNRIPLEIIDHDTNKG</sequence>
<dbReference type="SUPFAM" id="SSF53448">
    <property type="entry name" value="Nucleotide-diphospho-sugar transferases"/>
    <property type="match status" value="1"/>
</dbReference>
<gene>
    <name evidence="2" type="ORF">S01H1_71744</name>
</gene>
<accession>X0WZC4</accession>
<dbReference type="InterPro" id="IPR050256">
    <property type="entry name" value="Glycosyltransferase_2"/>
</dbReference>